<dbReference type="SMART" id="SM00905">
    <property type="entry name" value="FolB"/>
    <property type="match status" value="1"/>
</dbReference>
<dbReference type="OrthoDB" id="3212934at2"/>
<comment type="pathway">
    <text evidence="2 6">Cofactor biosynthesis; tetrahydrofolate biosynthesis; 2-amino-4-hydroxy-6-hydroxymethyl-7,8-dihydropteridine diphosphate from 7,8-dihydroneopterin triphosphate: step 3/4.</text>
</comment>
<dbReference type="InterPro" id="IPR006157">
    <property type="entry name" value="FolB_dom"/>
</dbReference>
<dbReference type="InterPro" id="IPR043133">
    <property type="entry name" value="GTP-CH-I_C/QueF"/>
</dbReference>
<dbReference type="GO" id="GO:0005737">
    <property type="term" value="C:cytoplasm"/>
    <property type="evidence" value="ECO:0007669"/>
    <property type="project" value="TreeGrafter"/>
</dbReference>
<name>A0A3N3ZS85_9MICC</name>
<evidence type="ECO:0000256" key="4">
    <source>
        <dbReference type="ARBA" id="ARBA00022909"/>
    </source>
</evidence>
<dbReference type="Pfam" id="PF02152">
    <property type="entry name" value="FolB"/>
    <property type="match status" value="1"/>
</dbReference>
<dbReference type="SUPFAM" id="SSF55620">
    <property type="entry name" value="Tetrahydrobiopterin biosynthesis enzymes-like"/>
    <property type="match status" value="1"/>
</dbReference>
<evidence type="ECO:0000256" key="6">
    <source>
        <dbReference type="RuleBase" id="RU362079"/>
    </source>
</evidence>
<evidence type="ECO:0000256" key="3">
    <source>
        <dbReference type="ARBA" id="ARBA00005708"/>
    </source>
</evidence>
<evidence type="ECO:0000256" key="2">
    <source>
        <dbReference type="ARBA" id="ARBA00005013"/>
    </source>
</evidence>
<dbReference type="CDD" id="cd00534">
    <property type="entry name" value="DHNA_DHNTPE"/>
    <property type="match status" value="1"/>
</dbReference>
<evidence type="ECO:0000256" key="1">
    <source>
        <dbReference type="ARBA" id="ARBA00001353"/>
    </source>
</evidence>
<dbReference type="PANTHER" id="PTHR42844:SF1">
    <property type="entry name" value="DIHYDRONEOPTERIN ALDOLASE 1-RELATED"/>
    <property type="match status" value="1"/>
</dbReference>
<dbReference type="RefSeq" id="WP_123825357.1">
    <property type="nucleotide sequence ID" value="NZ_RKMF01000010.1"/>
</dbReference>
<comment type="catalytic activity">
    <reaction evidence="1 6">
        <text>7,8-dihydroneopterin = 6-hydroxymethyl-7,8-dihydropterin + glycolaldehyde</text>
        <dbReference type="Rhea" id="RHEA:10540"/>
        <dbReference type="ChEBI" id="CHEBI:17001"/>
        <dbReference type="ChEBI" id="CHEBI:17071"/>
        <dbReference type="ChEBI" id="CHEBI:44841"/>
        <dbReference type="EC" id="4.1.2.25"/>
    </reaction>
</comment>
<dbReference type="NCBIfam" id="TIGR00526">
    <property type="entry name" value="folB_dom"/>
    <property type="match status" value="1"/>
</dbReference>
<comment type="function">
    <text evidence="6">Catalyzes the conversion of 7,8-dihydroneopterin to 6-hydroxymethyl-7,8-dihydropterin.</text>
</comment>
<dbReference type="PANTHER" id="PTHR42844">
    <property type="entry name" value="DIHYDRONEOPTERIN ALDOLASE 1-RELATED"/>
    <property type="match status" value="1"/>
</dbReference>
<dbReference type="Gene3D" id="3.30.1130.10">
    <property type="match status" value="1"/>
</dbReference>
<feature type="domain" description="Dihydroneopterin aldolase/epimerase" evidence="7">
    <location>
        <begin position="6"/>
        <end position="119"/>
    </location>
</feature>
<proteinExistence type="inferred from homology"/>
<evidence type="ECO:0000313" key="9">
    <source>
        <dbReference type="Proteomes" id="UP000270616"/>
    </source>
</evidence>
<keyword evidence="5 6" id="KW-0456">Lyase</keyword>
<protein>
    <recommendedName>
        <fullName evidence="6">7,8-dihydroneopterin aldolase</fullName>
        <ecNumber evidence="6">4.1.2.25</ecNumber>
    </recommendedName>
</protein>
<gene>
    <name evidence="8" type="primary">folB</name>
    <name evidence="8" type="ORF">EDL96_08445</name>
</gene>
<dbReference type="NCBIfam" id="TIGR00525">
    <property type="entry name" value="folB"/>
    <property type="match status" value="1"/>
</dbReference>
<dbReference type="UniPathway" id="UPA00077">
    <property type="reaction ID" value="UER00154"/>
</dbReference>
<dbReference type="InterPro" id="IPR006156">
    <property type="entry name" value="Dihydroneopterin_aldolase"/>
</dbReference>
<comment type="caution">
    <text evidence="8">The sequence shown here is derived from an EMBL/GenBank/DDBJ whole genome shotgun (WGS) entry which is preliminary data.</text>
</comment>
<evidence type="ECO:0000259" key="7">
    <source>
        <dbReference type="SMART" id="SM00905"/>
    </source>
</evidence>
<keyword evidence="9" id="KW-1185">Reference proteome</keyword>
<organism evidence="8 9">
    <name type="scientific">Kocuria soli</name>
    <dbReference type="NCBI Taxonomy" id="2485125"/>
    <lineage>
        <taxon>Bacteria</taxon>
        <taxon>Bacillati</taxon>
        <taxon>Actinomycetota</taxon>
        <taxon>Actinomycetes</taxon>
        <taxon>Micrococcales</taxon>
        <taxon>Micrococcaceae</taxon>
        <taxon>Kocuria</taxon>
    </lineage>
</organism>
<dbReference type="EMBL" id="RKMF01000010">
    <property type="protein sequence ID" value="ROZ62799.1"/>
    <property type="molecule type" value="Genomic_DNA"/>
</dbReference>
<dbReference type="FunFam" id="3.30.1130.10:FF:000003">
    <property type="entry name" value="7,8-dihydroneopterin aldolase"/>
    <property type="match status" value="1"/>
</dbReference>
<dbReference type="EC" id="4.1.2.25" evidence="6"/>
<dbReference type="GO" id="GO:0046654">
    <property type="term" value="P:tetrahydrofolate biosynthetic process"/>
    <property type="evidence" value="ECO:0007669"/>
    <property type="project" value="UniProtKB-UniRule"/>
</dbReference>
<dbReference type="GO" id="GO:0046656">
    <property type="term" value="P:folic acid biosynthetic process"/>
    <property type="evidence" value="ECO:0007669"/>
    <property type="project" value="UniProtKB-UniRule"/>
</dbReference>
<accession>A0A3N3ZS85</accession>
<reference evidence="8 9" key="1">
    <citation type="submission" date="2018-10" db="EMBL/GenBank/DDBJ databases">
        <title>Kocuria sp. M5W7-7, whole genome shotgun sequence.</title>
        <authorList>
            <person name="Tuo L."/>
        </authorList>
    </citation>
    <scope>NUCLEOTIDE SEQUENCE [LARGE SCALE GENOMIC DNA]</scope>
    <source>
        <strain evidence="8 9">M5W7-7</strain>
    </source>
</reference>
<dbReference type="GO" id="GO:0004150">
    <property type="term" value="F:dihydroneopterin aldolase activity"/>
    <property type="evidence" value="ECO:0007669"/>
    <property type="project" value="UniProtKB-UniRule"/>
</dbReference>
<keyword evidence="4 6" id="KW-0289">Folate biosynthesis</keyword>
<evidence type="ECO:0000256" key="5">
    <source>
        <dbReference type="ARBA" id="ARBA00023239"/>
    </source>
</evidence>
<comment type="similarity">
    <text evidence="3 6">Belongs to the DHNA family.</text>
</comment>
<sequence length="123" mass="13584">MTNDRIALTGIKGFGHHGVLEEEKRNGQPFVVDAVLHLDLAPAARTDELTETVHYGEIAELIHAEIESKPVDLIETLADRTARLILERYPAIQLVELTVNKPQAPITVPFGNVAVTVTRERTP</sequence>
<dbReference type="AlphaFoldDB" id="A0A3N3ZS85"/>
<dbReference type="Proteomes" id="UP000270616">
    <property type="component" value="Unassembled WGS sequence"/>
</dbReference>
<evidence type="ECO:0000313" key="8">
    <source>
        <dbReference type="EMBL" id="ROZ62799.1"/>
    </source>
</evidence>